<dbReference type="Pfam" id="PF00583">
    <property type="entry name" value="Acetyltransf_1"/>
    <property type="match status" value="1"/>
</dbReference>
<evidence type="ECO:0000256" key="11">
    <source>
        <dbReference type="ARBA" id="ARBA00052178"/>
    </source>
</evidence>
<evidence type="ECO:0000256" key="10">
    <source>
        <dbReference type="ARBA" id="ARBA00051823"/>
    </source>
</evidence>
<comment type="similarity">
    <text evidence="4">Belongs to the acetyltransferase family. AANAT subfamily.</text>
</comment>
<reference evidence="16 17" key="2">
    <citation type="journal article" date="2018" name="Elife">
        <title>Firefly genomes illuminate parallel origins of bioluminescence in beetles.</title>
        <authorList>
            <person name="Fallon T.R."/>
            <person name="Lower S.E."/>
            <person name="Chang C.H."/>
            <person name="Bessho-Uehara M."/>
            <person name="Martin G.J."/>
            <person name="Bewick A.J."/>
            <person name="Behringer M."/>
            <person name="Debat H.J."/>
            <person name="Wong I."/>
            <person name="Day J.C."/>
            <person name="Suvorov A."/>
            <person name="Silva C.J."/>
            <person name="Stanger-Hall K.F."/>
            <person name="Hall D.W."/>
            <person name="Schmitz R.J."/>
            <person name="Nelson D.R."/>
            <person name="Lewis S.M."/>
            <person name="Shigenobu S."/>
            <person name="Bybee S.M."/>
            <person name="Larracuente A.M."/>
            <person name="Oba Y."/>
            <person name="Weng J.K."/>
        </authorList>
    </citation>
    <scope>NUCLEOTIDE SEQUENCE [LARGE SCALE GENOMIC DNA]</scope>
    <source>
        <strain evidence="16">1611_PpyrPB1</strain>
        <tissue evidence="16">Whole body</tissue>
    </source>
</reference>
<keyword evidence="17" id="KW-1185">Reference proteome</keyword>
<evidence type="ECO:0000256" key="1">
    <source>
        <dbReference type="ARBA" id="ARBA00022679"/>
    </source>
</evidence>
<comment type="catalytic activity">
    <reaction evidence="7">
        <text>serotonin + octadecanoyl-CoA = N-octadecanoyl-serotonin + CoA + H(+)</text>
        <dbReference type="Rhea" id="RHEA:51400"/>
        <dbReference type="ChEBI" id="CHEBI:15378"/>
        <dbReference type="ChEBI" id="CHEBI:57287"/>
        <dbReference type="ChEBI" id="CHEBI:57394"/>
        <dbReference type="ChEBI" id="CHEBI:134065"/>
        <dbReference type="ChEBI" id="CHEBI:350546"/>
    </reaction>
    <physiologicalReaction direction="left-to-right" evidence="7">
        <dbReference type="Rhea" id="RHEA:51401"/>
    </physiologicalReaction>
</comment>
<gene>
    <name evidence="16" type="ORF">PPYR_07048</name>
</gene>
<evidence type="ECO:0000256" key="5">
    <source>
        <dbReference type="ARBA" id="ARBA00039114"/>
    </source>
</evidence>
<reference evidence="16" key="3">
    <citation type="submission" date="2019-08" db="EMBL/GenBank/DDBJ databases">
        <authorList>
            <consortium name="Photinus pyralis genome working group"/>
            <person name="Fallon T.R."/>
            <person name="Sander Lower S.E."/>
            <person name="Weng J.-K."/>
        </authorList>
    </citation>
    <scope>NUCLEOTIDE SEQUENCE</scope>
    <source>
        <strain evidence="16">1611_PpyrPB1</strain>
        <tissue evidence="16">Whole body</tissue>
    </source>
</reference>
<dbReference type="PANTHER" id="PTHR20905:SF32">
    <property type="entry name" value="ARYLALKYLAMINE N-ACETYLTRANSFERASE-LIKE 7, ISOFORM A"/>
    <property type="match status" value="1"/>
</dbReference>
<evidence type="ECO:0000256" key="9">
    <source>
        <dbReference type="ARBA" id="ARBA00051711"/>
    </source>
</evidence>
<dbReference type="FunFam" id="3.40.630.30:FF:000046">
    <property type="entry name" value="Dopamine N-acetyltransferase"/>
    <property type="match status" value="1"/>
</dbReference>
<dbReference type="SUPFAM" id="SSF55729">
    <property type="entry name" value="Acyl-CoA N-acyltransferases (Nat)"/>
    <property type="match status" value="1"/>
</dbReference>
<comment type="pathway">
    <text evidence="3">Aromatic compound metabolism; melatonin biosynthesis; melatonin from serotonin: step 1/2.</text>
</comment>
<name>A0A1Y1KEQ6_PHOPY</name>
<dbReference type="OrthoDB" id="2115692at2759"/>
<organism evidence="15">
    <name type="scientific">Photinus pyralis</name>
    <name type="common">Common eastern firefly</name>
    <name type="synonym">Lampyris pyralis</name>
    <dbReference type="NCBI Taxonomy" id="7054"/>
    <lineage>
        <taxon>Eukaryota</taxon>
        <taxon>Metazoa</taxon>
        <taxon>Ecdysozoa</taxon>
        <taxon>Arthropoda</taxon>
        <taxon>Hexapoda</taxon>
        <taxon>Insecta</taxon>
        <taxon>Pterygota</taxon>
        <taxon>Neoptera</taxon>
        <taxon>Endopterygota</taxon>
        <taxon>Coleoptera</taxon>
        <taxon>Polyphaga</taxon>
        <taxon>Elateriformia</taxon>
        <taxon>Elateroidea</taxon>
        <taxon>Lampyridae</taxon>
        <taxon>Lampyrinae</taxon>
        <taxon>Photinus</taxon>
    </lineage>
</organism>
<accession>A0A1Y1KEQ6</accession>
<keyword evidence="2" id="KW-0012">Acyltransferase</keyword>
<evidence type="ECO:0000256" key="3">
    <source>
        <dbReference type="ARBA" id="ARBA00037926"/>
    </source>
</evidence>
<feature type="domain" description="N-acetyltransferase" evidence="14">
    <location>
        <begin position="64"/>
        <end position="177"/>
    </location>
</feature>
<evidence type="ECO:0000256" key="2">
    <source>
        <dbReference type="ARBA" id="ARBA00023315"/>
    </source>
</evidence>
<dbReference type="CDD" id="cd04301">
    <property type="entry name" value="NAT_SF"/>
    <property type="match status" value="1"/>
</dbReference>
<comment type="catalytic activity">
    <reaction evidence="11">
        <text>serotonin + hexadecanoyl-CoA = N-hexadecanoyl-serotonin + CoA + H(+)</text>
        <dbReference type="Rhea" id="RHEA:51384"/>
        <dbReference type="ChEBI" id="CHEBI:15378"/>
        <dbReference type="ChEBI" id="CHEBI:57287"/>
        <dbReference type="ChEBI" id="CHEBI:57379"/>
        <dbReference type="ChEBI" id="CHEBI:134059"/>
        <dbReference type="ChEBI" id="CHEBI:350546"/>
    </reaction>
    <physiologicalReaction direction="left-to-right" evidence="11">
        <dbReference type="Rhea" id="RHEA:51385"/>
    </physiologicalReaction>
</comment>
<dbReference type="GO" id="GO:0004059">
    <property type="term" value="F:aralkylamine N-acetyltransferase activity"/>
    <property type="evidence" value="ECO:0007669"/>
    <property type="project" value="UniProtKB-EC"/>
</dbReference>
<dbReference type="EMBL" id="VVIM01000005">
    <property type="protein sequence ID" value="KAB0799168.1"/>
    <property type="molecule type" value="Genomic_DNA"/>
</dbReference>
<evidence type="ECO:0000256" key="4">
    <source>
        <dbReference type="ARBA" id="ARBA00038182"/>
    </source>
</evidence>
<evidence type="ECO:0000256" key="8">
    <source>
        <dbReference type="ARBA" id="ARBA00051284"/>
    </source>
</evidence>
<comment type="catalytic activity">
    <reaction evidence="10">
        <text>serotonin + (9Z)-octadecenoyl-CoA = N-(9Z-octadecenoyl)-serotonin + CoA + H(+)</text>
        <dbReference type="Rhea" id="RHEA:51392"/>
        <dbReference type="ChEBI" id="CHEBI:15378"/>
        <dbReference type="ChEBI" id="CHEBI:57287"/>
        <dbReference type="ChEBI" id="CHEBI:57387"/>
        <dbReference type="ChEBI" id="CHEBI:134064"/>
        <dbReference type="ChEBI" id="CHEBI:350546"/>
    </reaction>
    <physiologicalReaction direction="left-to-right" evidence="10">
        <dbReference type="Rhea" id="RHEA:51393"/>
    </physiologicalReaction>
</comment>
<comment type="catalytic activity">
    <reaction evidence="12">
        <text>dopamine + hexadecanoyl-CoA = N-hexadecanoyl-dopamine + CoA + H(+)</text>
        <dbReference type="Rhea" id="RHEA:51376"/>
        <dbReference type="ChEBI" id="CHEBI:15378"/>
        <dbReference type="ChEBI" id="CHEBI:57287"/>
        <dbReference type="ChEBI" id="CHEBI:57379"/>
        <dbReference type="ChEBI" id="CHEBI:59905"/>
        <dbReference type="ChEBI" id="CHEBI:134058"/>
    </reaction>
    <physiologicalReaction direction="left-to-right" evidence="12">
        <dbReference type="Rhea" id="RHEA:51377"/>
    </physiologicalReaction>
</comment>
<evidence type="ECO:0000259" key="14">
    <source>
        <dbReference type="Pfam" id="PF00583"/>
    </source>
</evidence>
<evidence type="ECO:0000313" key="16">
    <source>
        <dbReference type="EMBL" id="KAB0799168.1"/>
    </source>
</evidence>
<dbReference type="Gene3D" id="3.40.630.30">
    <property type="match status" value="1"/>
</dbReference>
<evidence type="ECO:0000256" key="7">
    <source>
        <dbReference type="ARBA" id="ARBA00050849"/>
    </source>
</evidence>
<dbReference type="PANTHER" id="PTHR20905">
    <property type="entry name" value="N-ACETYLTRANSFERASE-RELATED"/>
    <property type="match status" value="1"/>
</dbReference>
<comment type="catalytic activity">
    <reaction evidence="8">
        <text>serotonin + (5Z,8Z,11Z,14Z)-eicosatetraenoyl-CoA = N-[(5Z,8Z,11Z,14Z)-eicosatetraenoyl]-serotonin + CoA + H(+)</text>
        <dbReference type="Rhea" id="RHEA:51396"/>
        <dbReference type="ChEBI" id="CHEBI:15378"/>
        <dbReference type="ChEBI" id="CHEBI:57287"/>
        <dbReference type="ChEBI" id="CHEBI:57368"/>
        <dbReference type="ChEBI" id="CHEBI:132255"/>
        <dbReference type="ChEBI" id="CHEBI:350546"/>
    </reaction>
    <physiologicalReaction direction="left-to-right" evidence="8">
        <dbReference type="Rhea" id="RHEA:51397"/>
    </physiologicalReaction>
</comment>
<comment type="catalytic activity">
    <reaction evidence="6">
        <text>dopamine + (9Z)-octadecenoyl-CoA = N-(9Z-octadecanoyl)-dopamine + CoA + H(+)</text>
        <dbReference type="Rhea" id="RHEA:51380"/>
        <dbReference type="ChEBI" id="CHEBI:15378"/>
        <dbReference type="ChEBI" id="CHEBI:31883"/>
        <dbReference type="ChEBI" id="CHEBI:57287"/>
        <dbReference type="ChEBI" id="CHEBI:57387"/>
        <dbReference type="ChEBI" id="CHEBI:59905"/>
    </reaction>
    <physiologicalReaction direction="left-to-right" evidence="6">
        <dbReference type="Rhea" id="RHEA:51381"/>
    </physiologicalReaction>
</comment>
<evidence type="ECO:0000256" key="12">
    <source>
        <dbReference type="ARBA" id="ARBA00052335"/>
    </source>
</evidence>
<dbReference type="Proteomes" id="UP000327044">
    <property type="component" value="Unassembled WGS sequence"/>
</dbReference>
<proteinExistence type="inferred from homology"/>
<keyword evidence="1" id="KW-0808">Transferase</keyword>
<evidence type="ECO:0000256" key="6">
    <source>
        <dbReference type="ARBA" id="ARBA00050189"/>
    </source>
</evidence>
<protein>
    <recommendedName>
        <fullName evidence="5">aralkylamine N-acetyltransferase</fullName>
        <ecNumber evidence="5">2.3.1.87</ecNumber>
    </recommendedName>
</protein>
<dbReference type="InterPro" id="IPR016181">
    <property type="entry name" value="Acyl_CoA_acyltransferase"/>
</dbReference>
<evidence type="ECO:0000256" key="13">
    <source>
        <dbReference type="ARBA" id="ARBA00052491"/>
    </source>
</evidence>
<dbReference type="InParanoid" id="A0A1Y1KEQ6"/>
<dbReference type="EMBL" id="GEZM01086746">
    <property type="protein sequence ID" value="JAV58998.1"/>
    <property type="molecule type" value="Transcribed_RNA"/>
</dbReference>
<sequence>MEFEYGPVPPTKYEEVIQHLRHNFPDEPLNVAVGLCKHDEECKAFEHHNLLTLKDGLSVMAVDSNTGEIVGVALNGIARQGDNEEGLKEVEESDSREFRLIFGLLFNVNHELNLFEKYNVDKIFELRILSVDSRCRGRGIAKELFMRSEIIAEEYGFKIIKTDATSLFTQRVCERLGLTVAKSVRYKDYKDEKGNLLYDVESPHDYYKVMLKELPDHSTKG</sequence>
<dbReference type="InterPro" id="IPR000182">
    <property type="entry name" value="GNAT_dom"/>
</dbReference>
<evidence type="ECO:0000313" key="17">
    <source>
        <dbReference type="Proteomes" id="UP000327044"/>
    </source>
</evidence>
<dbReference type="AlphaFoldDB" id="A0A1Y1KEQ6"/>
<evidence type="ECO:0000313" key="15">
    <source>
        <dbReference type="EMBL" id="JAV58998.1"/>
    </source>
</evidence>
<comment type="catalytic activity">
    <reaction evidence="9">
        <text>dopamine + acetyl-CoA = N-acetyldopamine + CoA + H(+)</text>
        <dbReference type="Rhea" id="RHEA:51388"/>
        <dbReference type="ChEBI" id="CHEBI:15378"/>
        <dbReference type="ChEBI" id="CHEBI:57287"/>
        <dbReference type="ChEBI" id="CHEBI:57288"/>
        <dbReference type="ChEBI" id="CHEBI:59905"/>
        <dbReference type="ChEBI" id="CHEBI:125678"/>
    </reaction>
    <physiologicalReaction direction="left-to-right" evidence="9">
        <dbReference type="Rhea" id="RHEA:51389"/>
    </physiologicalReaction>
</comment>
<reference evidence="15" key="1">
    <citation type="journal article" date="2016" name="Sci. Rep.">
        <title>Molecular characterization of firefly nuptial gifts: a multi-omics approach sheds light on postcopulatory sexual selection.</title>
        <authorList>
            <person name="Al-Wathiqui N."/>
            <person name="Fallon T.R."/>
            <person name="South A."/>
            <person name="Weng J.K."/>
            <person name="Lewis S.M."/>
        </authorList>
    </citation>
    <scope>NUCLEOTIDE SEQUENCE</scope>
</reference>
<dbReference type="EC" id="2.3.1.87" evidence="5"/>
<comment type="catalytic activity">
    <reaction evidence="13">
        <text>serotonin + acetyl-CoA = N-acetylserotonin + CoA + H(+)</text>
        <dbReference type="Rhea" id="RHEA:25217"/>
        <dbReference type="ChEBI" id="CHEBI:15378"/>
        <dbReference type="ChEBI" id="CHEBI:17697"/>
        <dbReference type="ChEBI" id="CHEBI:57287"/>
        <dbReference type="ChEBI" id="CHEBI:57288"/>
        <dbReference type="ChEBI" id="CHEBI:350546"/>
        <dbReference type="EC" id="2.3.1.87"/>
    </reaction>
    <physiologicalReaction direction="left-to-right" evidence="13">
        <dbReference type="Rhea" id="RHEA:25218"/>
    </physiologicalReaction>
</comment>